<keyword evidence="1" id="KW-0812">Transmembrane</keyword>
<sequence>MDWPRVYRPRRDQGWLVVSIAAVVLIVGLGAGLRGHPGDAVGVCCFPPFAVAVALLGVAHLRTRVEVGPDGVSRRPRLVGGFVLRWAAVEWWSVVDLRREDDADTFSDRAVRFAVGWRRFEVRESEVYWPGFEPFLADVRAWAGGRERPEPGTAPGTAG</sequence>
<dbReference type="KEGG" id="gog:C1280_00730"/>
<reference evidence="2 3" key="1">
    <citation type="submission" date="2018-01" db="EMBL/GenBank/DDBJ databases">
        <title>G. obscuriglobus.</title>
        <authorList>
            <person name="Franke J."/>
            <person name="Blomberg W."/>
            <person name="Selmecki A."/>
        </authorList>
    </citation>
    <scope>NUCLEOTIDE SEQUENCE [LARGE SCALE GENOMIC DNA]</scope>
    <source>
        <strain evidence="2 3">DSM 5831</strain>
    </source>
</reference>
<feature type="transmembrane region" description="Helical" evidence="1">
    <location>
        <begin position="40"/>
        <end position="59"/>
    </location>
</feature>
<feature type="transmembrane region" description="Helical" evidence="1">
    <location>
        <begin position="15"/>
        <end position="34"/>
    </location>
</feature>
<evidence type="ECO:0000313" key="2">
    <source>
        <dbReference type="EMBL" id="AWM35690.1"/>
    </source>
</evidence>
<evidence type="ECO:0000313" key="3">
    <source>
        <dbReference type="Proteomes" id="UP000245802"/>
    </source>
</evidence>
<accession>A0A2Z3H400</accession>
<keyword evidence="1" id="KW-0472">Membrane</keyword>
<organism evidence="2 3">
    <name type="scientific">Gemmata obscuriglobus</name>
    <dbReference type="NCBI Taxonomy" id="114"/>
    <lineage>
        <taxon>Bacteria</taxon>
        <taxon>Pseudomonadati</taxon>
        <taxon>Planctomycetota</taxon>
        <taxon>Planctomycetia</taxon>
        <taxon>Gemmatales</taxon>
        <taxon>Gemmataceae</taxon>
        <taxon>Gemmata</taxon>
    </lineage>
</organism>
<evidence type="ECO:0000256" key="1">
    <source>
        <dbReference type="SAM" id="Phobius"/>
    </source>
</evidence>
<dbReference type="OrthoDB" id="9970826at2"/>
<dbReference type="EMBL" id="CP025958">
    <property type="protein sequence ID" value="AWM35690.1"/>
    <property type="molecule type" value="Genomic_DNA"/>
</dbReference>
<dbReference type="AlphaFoldDB" id="A0A2Z3H400"/>
<dbReference type="Proteomes" id="UP000245802">
    <property type="component" value="Chromosome"/>
</dbReference>
<keyword evidence="3" id="KW-1185">Reference proteome</keyword>
<protein>
    <recommendedName>
        <fullName evidence="4">PH domain-containing protein</fullName>
    </recommendedName>
</protein>
<dbReference type="RefSeq" id="WP_010037115.1">
    <property type="nucleotide sequence ID" value="NZ_CP025958.1"/>
</dbReference>
<proteinExistence type="predicted"/>
<gene>
    <name evidence="2" type="ORF">C1280_00730</name>
</gene>
<evidence type="ECO:0008006" key="4">
    <source>
        <dbReference type="Google" id="ProtNLM"/>
    </source>
</evidence>
<keyword evidence="1" id="KW-1133">Transmembrane helix</keyword>
<name>A0A2Z3H400_9BACT</name>